<dbReference type="PANTHER" id="PTHR11803">
    <property type="entry name" value="2-IMINOBUTANOATE/2-IMINOPROPANOATE DEAMINASE RIDA"/>
    <property type="match status" value="1"/>
</dbReference>
<evidence type="ECO:0000313" key="3">
    <source>
        <dbReference type="Proteomes" id="UP001063166"/>
    </source>
</evidence>
<comment type="similarity">
    <text evidence="1">Belongs to the RutC family.</text>
</comment>
<evidence type="ECO:0000313" key="2">
    <source>
        <dbReference type="EMBL" id="GLB43579.1"/>
    </source>
</evidence>
<accession>A0A9P3PXW0</accession>
<dbReference type="InterPro" id="IPR035959">
    <property type="entry name" value="RutC-like_sf"/>
</dbReference>
<protein>
    <submittedName>
        <fullName evidence="2">Endoribonuclease L-PSP</fullName>
    </submittedName>
</protein>
<dbReference type="Pfam" id="PF01042">
    <property type="entry name" value="Ribonuc_L-PSP"/>
    <property type="match status" value="1"/>
</dbReference>
<sequence>MATVQTHPSLSIVSTSNAPAAIGPYAQAIKAGDLLFLSGCIPLNPQGELVGEGSVEAQTHQVLANLKAVVEAGGSELGKVVKTTVFLKSMNDFATVNGIYAAFFGKHTPARSAVEVARLPKDVLVEIEAIVSLK</sequence>
<organism evidence="2 3">
    <name type="scientific">Lyophyllum shimeji</name>
    <name type="common">Hon-shimeji</name>
    <name type="synonym">Tricholoma shimeji</name>
    <dbReference type="NCBI Taxonomy" id="47721"/>
    <lineage>
        <taxon>Eukaryota</taxon>
        <taxon>Fungi</taxon>
        <taxon>Dikarya</taxon>
        <taxon>Basidiomycota</taxon>
        <taxon>Agaricomycotina</taxon>
        <taxon>Agaricomycetes</taxon>
        <taxon>Agaricomycetidae</taxon>
        <taxon>Agaricales</taxon>
        <taxon>Tricholomatineae</taxon>
        <taxon>Lyophyllaceae</taxon>
        <taxon>Lyophyllum</taxon>
    </lineage>
</organism>
<dbReference type="PROSITE" id="PS01094">
    <property type="entry name" value="UPF0076"/>
    <property type="match status" value="1"/>
</dbReference>
<dbReference type="InterPro" id="IPR006175">
    <property type="entry name" value="YjgF/YER057c/UK114"/>
</dbReference>
<dbReference type="PANTHER" id="PTHR11803:SF58">
    <property type="entry name" value="PROTEIN HMF1-RELATED"/>
    <property type="match status" value="1"/>
</dbReference>
<evidence type="ECO:0000256" key="1">
    <source>
        <dbReference type="ARBA" id="ARBA00010552"/>
    </source>
</evidence>
<keyword evidence="3" id="KW-1185">Reference proteome</keyword>
<dbReference type="Proteomes" id="UP001063166">
    <property type="component" value="Unassembled WGS sequence"/>
</dbReference>
<dbReference type="OrthoDB" id="309640at2759"/>
<dbReference type="Gene3D" id="3.30.1330.40">
    <property type="entry name" value="RutC-like"/>
    <property type="match status" value="1"/>
</dbReference>
<dbReference type="InterPro" id="IPR019897">
    <property type="entry name" value="RidA_CS"/>
</dbReference>
<dbReference type="CDD" id="cd00448">
    <property type="entry name" value="YjgF_YER057c_UK114_family"/>
    <property type="match status" value="1"/>
</dbReference>
<reference evidence="2" key="1">
    <citation type="submission" date="2022-07" db="EMBL/GenBank/DDBJ databases">
        <title>The genome of Lyophyllum shimeji provides insight into the initial evolution of ectomycorrhizal fungal genome.</title>
        <authorList>
            <person name="Kobayashi Y."/>
            <person name="Shibata T."/>
            <person name="Hirakawa H."/>
            <person name="Shigenobu S."/>
            <person name="Nishiyama T."/>
            <person name="Yamada A."/>
            <person name="Hasebe M."/>
            <person name="Kawaguchi M."/>
        </authorList>
    </citation>
    <scope>NUCLEOTIDE SEQUENCE</scope>
    <source>
        <strain evidence="2">AT787</strain>
    </source>
</reference>
<dbReference type="GO" id="GO:0019239">
    <property type="term" value="F:deaminase activity"/>
    <property type="evidence" value="ECO:0007669"/>
    <property type="project" value="TreeGrafter"/>
</dbReference>
<dbReference type="FunFam" id="3.30.1330.40:FF:000001">
    <property type="entry name" value="L-PSP family endoribonuclease"/>
    <property type="match status" value="1"/>
</dbReference>
<dbReference type="GO" id="GO:0005829">
    <property type="term" value="C:cytosol"/>
    <property type="evidence" value="ECO:0007669"/>
    <property type="project" value="TreeGrafter"/>
</dbReference>
<dbReference type="EMBL" id="BRPK01000014">
    <property type="protein sequence ID" value="GLB43579.1"/>
    <property type="molecule type" value="Genomic_DNA"/>
</dbReference>
<proteinExistence type="inferred from homology"/>
<dbReference type="InterPro" id="IPR006056">
    <property type="entry name" value="RidA"/>
</dbReference>
<dbReference type="AlphaFoldDB" id="A0A9P3PXW0"/>
<dbReference type="SUPFAM" id="SSF55298">
    <property type="entry name" value="YjgF-like"/>
    <property type="match status" value="1"/>
</dbReference>
<name>A0A9P3PXW0_LYOSH</name>
<comment type="caution">
    <text evidence="2">The sequence shown here is derived from an EMBL/GenBank/DDBJ whole genome shotgun (WGS) entry which is preliminary data.</text>
</comment>
<gene>
    <name evidence="2" type="ORF">LshimejAT787_1400910</name>
</gene>
<dbReference type="NCBIfam" id="TIGR00004">
    <property type="entry name" value="Rid family detoxifying hydrolase"/>
    <property type="match status" value="1"/>
</dbReference>